<accession>A0A0C7MSZ9</accession>
<dbReference type="GO" id="GO:0005737">
    <property type="term" value="C:cytoplasm"/>
    <property type="evidence" value="ECO:0007669"/>
    <property type="project" value="TreeGrafter"/>
</dbReference>
<reference evidence="6 7" key="1">
    <citation type="submission" date="2014-12" db="EMBL/GenBank/DDBJ databases">
        <authorList>
            <person name="Neuveglise Cecile"/>
        </authorList>
    </citation>
    <scope>NUCLEOTIDE SEQUENCE [LARGE SCALE GENOMIC DNA]</scope>
    <source>
        <strain evidence="6 7">CBS 12615</strain>
    </source>
</reference>
<gene>
    <name evidence="6" type="ORF">LALA0_S07e02080g</name>
</gene>
<dbReference type="Pfam" id="PF02207">
    <property type="entry name" value="zf-UBR"/>
    <property type="match status" value="1"/>
</dbReference>
<evidence type="ECO:0000259" key="5">
    <source>
        <dbReference type="PROSITE" id="PS51157"/>
    </source>
</evidence>
<dbReference type="AlphaFoldDB" id="A0A0C7MSZ9"/>
<dbReference type="InterPro" id="IPR040204">
    <property type="entry name" value="UBR7"/>
</dbReference>
<proteinExistence type="predicted"/>
<dbReference type="GeneID" id="34686576"/>
<feature type="domain" description="UBR-type" evidence="5">
    <location>
        <begin position="29"/>
        <end position="102"/>
    </location>
</feature>
<dbReference type="InterPro" id="IPR047506">
    <property type="entry name" value="UBR7-like_UBR-box"/>
</dbReference>
<dbReference type="InterPro" id="IPR003126">
    <property type="entry name" value="Znf_UBR"/>
</dbReference>
<dbReference type="PROSITE" id="PS51157">
    <property type="entry name" value="ZF_UBR"/>
    <property type="match status" value="1"/>
</dbReference>
<dbReference type="PANTHER" id="PTHR13513">
    <property type="entry name" value="E3 UBIQUITIN-PROTEIN LIGASE UBR7"/>
    <property type="match status" value="1"/>
</dbReference>
<protein>
    <submittedName>
        <fullName evidence="6">LALA0S07e02080g1_1</fullName>
    </submittedName>
</protein>
<dbReference type="RefSeq" id="XP_022629307.1">
    <property type="nucleotide sequence ID" value="XM_022771396.1"/>
</dbReference>
<dbReference type="GO" id="GO:0061630">
    <property type="term" value="F:ubiquitin protein ligase activity"/>
    <property type="evidence" value="ECO:0007669"/>
    <property type="project" value="InterPro"/>
</dbReference>
<keyword evidence="7" id="KW-1185">Reference proteome</keyword>
<sequence length="383" mass="43991">MSDISASEYIDQQNALEDEAREVMPWSPNQCTYIDGGLRQPVFSCLTCGEIGVCYSCSIQCHADCELVELFTKRGFTCDCGTERQTAKKNVNSAYWCQLRKNTTQDIASTSNTYGPNYKGYFCDCHKQYDPDTDSTMIQCTLGLECNEDWYHCSCILRTQNLKNEEEQERGEKIQLDPTDQIPINFPKLDSFEAFLCWKCVSRYKSVFRDLLAHPRSQDLIAHKVPHKDYLEVTNAVESNADTSTDDNLRKRKFDYDEDDVDQAFSVMLSPGYKNLLQDLRSEIEKSSKIYVFLMDIAPFLAEDDPTYEPPNDSDDDTSTYELGTQALWPNVDKDLAAAGLKAMDGIKQKLSEFLRPFAESKQVVKEEDIRHFFKLQNEENRQ</sequence>
<dbReference type="EMBL" id="LN736366">
    <property type="protein sequence ID" value="CEP63086.1"/>
    <property type="molecule type" value="Genomic_DNA"/>
</dbReference>
<dbReference type="PANTHER" id="PTHR13513:SF9">
    <property type="entry name" value="E3 UBIQUITIN-PROTEIN LIGASE UBR7-RELATED"/>
    <property type="match status" value="1"/>
</dbReference>
<evidence type="ECO:0000256" key="2">
    <source>
        <dbReference type="ARBA" id="ARBA00022771"/>
    </source>
</evidence>
<keyword evidence="1" id="KW-0479">Metal-binding</keyword>
<keyword evidence="3" id="KW-0862">Zinc</keyword>
<name>A0A0C7MSZ9_9SACH</name>
<evidence type="ECO:0000256" key="3">
    <source>
        <dbReference type="ARBA" id="ARBA00022833"/>
    </source>
</evidence>
<dbReference type="Proteomes" id="UP000054304">
    <property type="component" value="Unassembled WGS sequence"/>
</dbReference>
<evidence type="ECO:0000313" key="7">
    <source>
        <dbReference type="Proteomes" id="UP000054304"/>
    </source>
</evidence>
<evidence type="ECO:0000256" key="1">
    <source>
        <dbReference type="ARBA" id="ARBA00022723"/>
    </source>
</evidence>
<dbReference type="GO" id="GO:0008270">
    <property type="term" value="F:zinc ion binding"/>
    <property type="evidence" value="ECO:0007669"/>
    <property type="project" value="UniProtKB-KW"/>
</dbReference>
<dbReference type="HOGENOM" id="CLU_025221_1_0_1"/>
<evidence type="ECO:0000313" key="6">
    <source>
        <dbReference type="EMBL" id="CEP63086.1"/>
    </source>
</evidence>
<feature type="zinc finger region" description="UBR-type" evidence="4">
    <location>
        <begin position="29"/>
        <end position="102"/>
    </location>
</feature>
<dbReference type="SMART" id="SM00396">
    <property type="entry name" value="ZnF_UBR1"/>
    <property type="match status" value="1"/>
</dbReference>
<keyword evidence="2" id="KW-0863">Zinc-finger</keyword>
<evidence type="ECO:0000256" key="4">
    <source>
        <dbReference type="PROSITE-ProRule" id="PRU00508"/>
    </source>
</evidence>
<organism evidence="6 7">
    <name type="scientific">Lachancea lanzarotensis</name>
    <dbReference type="NCBI Taxonomy" id="1245769"/>
    <lineage>
        <taxon>Eukaryota</taxon>
        <taxon>Fungi</taxon>
        <taxon>Dikarya</taxon>
        <taxon>Ascomycota</taxon>
        <taxon>Saccharomycotina</taxon>
        <taxon>Saccharomycetes</taxon>
        <taxon>Saccharomycetales</taxon>
        <taxon>Saccharomycetaceae</taxon>
        <taxon>Lachancea</taxon>
    </lineage>
</organism>
<dbReference type="CDD" id="cd19677">
    <property type="entry name" value="UBR-box_UBR7"/>
    <property type="match status" value="1"/>
</dbReference>
<dbReference type="OrthoDB" id="5795902at2759"/>
<dbReference type="STRING" id="1245769.A0A0C7MSZ9"/>